<dbReference type="NCBIfam" id="TIGR00979">
    <property type="entry name" value="fumC_II"/>
    <property type="match status" value="1"/>
</dbReference>
<evidence type="ECO:0000313" key="8">
    <source>
        <dbReference type="Proteomes" id="UP000199612"/>
    </source>
</evidence>
<comment type="catalytic activity">
    <reaction evidence="4">
        <text>(S)-malate = fumarate + H2O</text>
        <dbReference type="Rhea" id="RHEA:12460"/>
        <dbReference type="ChEBI" id="CHEBI:15377"/>
        <dbReference type="ChEBI" id="CHEBI:15589"/>
        <dbReference type="ChEBI" id="CHEBI:29806"/>
        <dbReference type="EC" id="4.2.1.2"/>
    </reaction>
</comment>
<dbReference type="Gene3D" id="1.10.275.10">
    <property type="entry name" value="Fumarase/aspartase (N-terminal domain)"/>
    <property type="match status" value="1"/>
</dbReference>
<comment type="subunit">
    <text evidence="4">Homotetramer.</text>
</comment>
<dbReference type="Gene3D" id="1.10.40.30">
    <property type="entry name" value="Fumarase/aspartase (C-terminal domain)"/>
    <property type="match status" value="1"/>
</dbReference>
<dbReference type="GO" id="GO:0008797">
    <property type="term" value="F:aspartate ammonia-lyase activity"/>
    <property type="evidence" value="ECO:0007669"/>
    <property type="project" value="UniProtKB-EC"/>
</dbReference>
<proteinExistence type="inferred from homology"/>
<dbReference type="GO" id="GO:0006106">
    <property type="term" value="P:fumarate metabolic process"/>
    <property type="evidence" value="ECO:0007669"/>
    <property type="project" value="InterPro"/>
</dbReference>
<dbReference type="Pfam" id="PF00206">
    <property type="entry name" value="Lyase_1"/>
    <property type="match status" value="1"/>
</dbReference>
<dbReference type="Pfam" id="PF10415">
    <property type="entry name" value="FumaraseC_C"/>
    <property type="match status" value="1"/>
</dbReference>
<feature type="binding site" evidence="4">
    <location>
        <begin position="318"/>
        <end position="320"/>
    </location>
    <ligand>
        <name>substrate</name>
    </ligand>
</feature>
<dbReference type="CDD" id="cd01362">
    <property type="entry name" value="Fumarase_classII"/>
    <property type="match status" value="1"/>
</dbReference>
<feature type="active site" description="Proton donor/acceptor" evidence="4">
    <location>
        <position position="182"/>
    </location>
</feature>
<accession>A0A1I1G7V7</accession>
<feature type="binding site" description="in site B" evidence="4">
    <location>
        <begin position="123"/>
        <end position="126"/>
    </location>
    <ligand>
        <name>substrate</name>
    </ligand>
</feature>
<sequence>MLKSREVTDGFGRMKIPEDHLWGAQTQRSLENFSIGNERIPMELIRAYALIKRMAAAANQGLGLLDDEKYLGIKLACMEIYSGRWNDEFPLAVWQTGSGTHTNMNMNEVIANLVNQKKPGLLHPNDDVNMGQSTNDTFPTAMQVASVLKINTVLIPTLDHTIETLQDLEFKYKDIIKVGRTHLQDATPVTFGQEISGWREMISQSKAMIQKSVEQLIYLPIGGTAVGTGLNSSEEFSGKVIAKLNSFTGVEFKESPNKFYGLSSKDSFVFAHGALKALAANLLKLANDVRWLASGPRAGLGEINIPANEPGSSIMPGKVNPTQAEALAMVCTQVMGNDTTIGIAASQGNFELNVYMPVIIYNFMQSVNLLNDSLALFTDKCLAGITVNEVKMEENVENSLMLVTALSPHIGYDKASRLAKVAFEEEISLKEAAIKTGCLTEEEFDKLISPEDMI</sequence>
<dbReference type="Gene3D" id="1.20.200.10">
    <property type="entry name" value="Fumarase/aspartase (Central domain)"/>
    <property type="match status" value="1"/>
</dbReference>
<dbReference type="AlphaFoldDB" id="A0A1I1G7V7"/>
<name>A0A1I1G7V7_9LACT</name>
<keyword evidence="4" id="KW-0816">Tricarboxylic acid cycle</keyword>
<dbReference type="GO" id="GO:0006099">
    <property type="term" value="P:tricarboxylic acid cycle"/>
    <property type="evidence" value="ECO:0007669"/>
    <property type="project" value="UniProtKB-UniRule"/>
</dbReference>
<dbReference type="FunFam" id="1.20.200.10:FF:000001">
    <property type="entry name" value="Fumarate hydratase, mitochondrial"/>
    <property type="match status" value="1"/>
</dbReference>
<feature type="active site" evidence="4">
    <location>
        <position position="312"/>
    </location>
</feature>
<dbReference type="GO" id="GO:0005737">
    <property type="term" value="C:cytoplasm"/>
    <property type="evidence" value="ECO:0007669"/>
    <property type="project" value="UniProtKB-SubCell"/>
</dbReference>
<dbReference type="GO" id="GO:0004333">
    <property type="term" value="F:fumarate hydratase activity"/>
    <property type="evidence" value="ECO:0007669"/>
    <property type="project" value="UniProtKB-UniRule"/>
</dbReference>
<feature type="binding site" evidence="4">
    <location>
        <position position="181"/>
    </location>
    <ligand>
        <name>substrate</name>
    </ligand>
</feature>
<dbReference type="InterPro" id="IPR024083">
    <property type="entry name" value="Fumarase/histidase_N"/>
</dbReference>
<feature type="binding site" evidence="4">
    <location>
        <begin position="133"/>
        <end position="135"/>
    </location>
    <ligand>
        <name>substrate</name>
    </ligand>
</feature>
<gene>
    <name evidence="4" type="primary">fumC</name>
    <name evidence="7" type="ORF">SAMN04488102_102337</name>
</gene>
<dbReference type="PROSITE" id="PS00163">
    <property type="entry name" value="FUMARATE_LYASES"/>
    <property type="match status" value="1"/>
</dbReference>
<evidence type="ECO:0000259" key="5">
    <source>
        <dbReference type="Pfam" id="PF00206"/>
    </source>
</evidence>
<evidence type="ECO:0000313" key="7">
    <source>
        <dbReference type="EMBL" id="SFC05280.1"/>
    </source>
</evidence>
<comment type="function">
    <text evidence="4">Involved in the TCA cycle. Catalyzes the stereospecific interconversion of fumarate to L-malate.</text>
</comment>
<dbReference type="Proteomes" id="UP000199612">
    <property type="component" value="Unassembled WGS sequence"/>
</dbReference>
<dbReference type="FunFam" id="1.10.275.10:FF:000001">
    <property type="entry name" value="Fumarate hydratase, mitochondrial"/>
    <property type="match status" value="1"/>
</dbReference>
<evidence type="ECO:0000259" key="6">
    <source>
        <dbReference type="Pfam" id="PF10415"/>
    </source>
</evidence>
<keyword evidence="4" id="KW-0963">Cytoplasm</keyword>
<dbReference type="STRING" id="753702.SAMN04488102_102337"/>
<comment type="subcellular location">
    <subcellularLocation>
        <location evidence="4">Cytoplasm</location>
    </subcellularLocation>
</comment>
<comment type="catalytic activity">
    <reaction evidence="1">
        <text>L-aspartate = fumarate + NH4(+)</text>
        <dbReference type="Rhea" id="RHEA:16601"/>
        <dbReference type="ChEBI" id="CHEBI:28938"/>
        <dbReference type="ChEBI" id="CHEBI:29806"/>
        <dbReference type="ChEBI" id="CHEBI:29991"/>
        <dbReference type="EC" id="4.3.1.1"/>
    </reaction>
</comment>
<dbReference type="InterPro" id="IPR022761">
    <property type="entry name" value="Fumarate_lyase_N"/>
</dbReference>
<feature type="domain" description="Fumarate lyase N-terminal" evidence="5">
    <location>
        <begin position="12"/>
        <end position="336"/>
    </location>
</feature>
<evidence type="ECO:0000256" key="1">
    <source>
        <dbReference type="ARBA" id="ARBA00001494"/>
    </source>
</evidence>
<evidence type="ECO:0000256" key="2">
    <source>
        <dbReference type="ARBA" id="ARBA00009084"/>
    </source>
</evidence>
<reference evidence="8" key="1">
    <citation type="submission" date="2016-10" db="EMBL/GenBank/DDBJ databases">
        <authorList>
            <person name="Varghese N."/>
            <person name="Submissions S."/>
        </authorList>
    </citation>
    <scope>NUCLEOTIDE SEQUENCE [LARGE SCALE GENOMIC DNA]</scope>
    <source>
        <strain evidence="8">DSM 23664</strain>
    </source>
</reference>
<keyword evidence="8" id="KW-1185">Reference proteome</keyword>
<dbReference type="InterPro" id="IPR008948">
    <property type="entry name" value="L-Aspartase-like"/>
</dbReference>
<dbReference type="PANTHER" id="PTHR11444">
    <property type="entry name" value="ASPARTATEAMMONIA/ARGININOSUCCINATE/ADENYLOSUCCINATE LYASE"/>
    <property type="match status" value="1"/>
</dbReference>
<dbReference type="SUPFAM" id="SSF48557">
    <property type="entry name" value="L-aspartase-like"/>
    <property type="match status" value="1"/>
</dbReference>
<evidence type="ECO:0000256" key="4">
    <source>
        <dbReference type="HAMAP-Rule" id="MF_00743"/>
    </source>
</evidence>
<keyword evidence="3 4" id="KW-0456">Lyase</keyword>
<evidence type="ECO:0000256" key="3">
    <source>
        <dbReference type="ARBA" id="ARBA00023239"/>
    </source>
</evidence>
<dbReference type="InterPro" id="IPR020557">
    <property type="entry name" value="Fumarate_lyase_CS"/>
</dbReference>
<dbReference type="UniPathway" id="UPA00223">
    <property type="reaction ID" value="UER01007"/>
</dbReference>
<feature type="domain" description="Fumarase C C-terminal" evidence="6">
    <location>
        <begin position="402"/>
        <end position="454"/>
    </location>
</feature>
<feature type="binding site" evidence="4">
    <location>
        <position position="313"/>
    </location>
    <ligand>
        <name>substrate</name>
    </ligand>
</feature>
<dbReference type="HAMAP" id="MF_00743">
    <property type="entry name" value="FumaraseC"/>
    <property type="match status" value="1"/>
</dbReference>
<dbReference type="EC" id="4.2.1.2" evidence="4"/>
<dbReference type="InterPro" id="IPR000362">
    <property type="entry name" value="Fumarate_lyase_fam"/>
</dbReference>
<dbReference type="InterPro" id="IPR005677">
    <property type="entry name" value="Fum_hydII"/>
</dbReference>
<dbReference type="InterPro" id="IPR018951">
    <property type="entry name" value="Fumarase_C_C"/>
</dbReference>
<comment type="miscellaneous">
    <text evidence="4">There are 2 substrate-binding sites: the catalytic A site, and the non-catalytic B site that may play a role in the transfer of substrate or product between the active site and the solvent. Alternatively, the B site may bind allosteric effectors.</text>
</comment>
<feature type="binding site" evidence="4">
    <location>
        <begin position="98"/>
        <end position="100"/>
    </location>
    <ligand>
        <name>substrate</name>
    </ligand>
</feature>
<protein>
    <recommendedName>
        <fullName evidence="4">Fumarate hydratase class II</fullName>
        <shortName evidence="4">Fumarase C</shortName>
        <ecNumber evidence="4">4.2.1.2</ecNumber>
    </recommendedName>
    <alternativeName>
        <fullName evidence="4">Aerobic fumarase</fullName>
    </alternativeName>
    <alternativeName>
        <fullName evidence="4">Iron-independent fumarase</fullName>
    </alternativeName>
</protein>
<feature type="site" description="Important for catalytic activity" evidence="4">
    <location>
        <position position="325"/>
    </location>
</feature>
<comment type="similarity">
    <text evidence="2 4">Belongs to the class-II fumarase/aspartase family. Fumarase subfamily.</text>
</comment>
<dbReference type="FunFam" id="1.10.40.30:FF:000002">
    <property type="entry name" value="Fumarate hydratase class II"/>
    <property type="match status" value="1"/>
</dbReference>
<dbReference type="PANTHER" id="PTHR11444:SF1">
    <property type="entry name" value="FUMARATE HYDRATASE, MITOCHONDRIAL"/>
    <property type="match status" value="1"/>
</dbReference>
<organism evidence="7 8">
    <name type="scientific">Alkalibacterium subtropicum</name>
    <dbReference type="NCBI Taxonomy" id="753702"/>
    <lineage>
        <taxon>Bacteria</taxon>
        <taxon>Bacillati</taxon>
        <taxon>Bacillota</taxon>
        <taxon>Bacilli</taxon>
        <taxon>Lactobacillales</taxon>
        <taxon>Carnobacteriaceae</taxon>
        <taxon>Alkalibacterium</taxon>
    </lineage>
</organism>
<dbReference type="PRINTS" id="PR00145">
    <property type="entry name" value="ARGSUCLYASE"/>
</dbReference>
<dbReference type="EMBL" id="FOLT01000002">
    <property type="protein sequence ID" value="SFC05280.1"/>
    <property type="molecule type" value="Genomic_DNA"/>
</dbReference>
<comment type="pathway">
    <text evidence="4">Carbohydrate metabolism; tricarboxylic acid cycle; (S)-malate from fumarate: step 1/1.</text>
</comment>
<dbReference type="PRINTS" id="PR00149">
    <property type="entry name" value="FUMRATELYASE"/>
</dbReference>
<dbReference type="GO" id="GO:0006108">
    <property type="term" value="P:malate metabolic process"/>
    <property type="evidence" value="ECO:0007669"/>
    <property type="project" value="TreeGrafter"/>
</dbReference>